<evidence type="ECO:0000256" key="1">
    <source>
        <dbReference type="SAM" id="MobiDB-lite"/>
    </source>
</evidence>
<dbReference type="AlphaFoldDB" id="A0A6J4SIZ7"/>
<name>A0A6J4SIZ7_9ACTN</name>
<protein>
    <submittedName>
        <fullName evidence="2">Uncharacterized protein</fullName>
    </submittedName>
</protein>
<sequence length="78" mass="8562">MASWSSEIEWHERDVVVPAFRTWLEAHGWKTATEAGFVDVVAHRGNETIYAEAKGRTKSRPGGGLGHALRPVTEADAC</sequence>
<gene>
    <name evidence="2" type="ORF">AVDCRST_MAG53-1641</name>
</gene>
<feature type="region of interest" description="Disordered" evidence="1">
    <location>
        <begin position="53"/>
        <end position="78"/>
    </location>
</feature>
<proteinExistence type="predicted"/>
<organism evidence="2">
    <name type="scientific">uncultured Solirubrobacteraceae bacterium</name>
    <dbReference type="NCBI Taxonomy" id="1162706"/>
    <lineage>
        <taxon>Bacteria</taxon>
        <taxon>Bacillati</taxon>
        <taxon>Actinomycetota</taxon>
        <taxon>Thermoleophilia</taxon>
        <taxon>Solirubrobacterales</taxon>
        <taxon>Solirubrobacteraceae</taxon>
        <taxon>environmental samples</taxon>
    </lineage>
</organism>
<evidence type="ECO:0000313" key="2">
    <source>
        <dbReference type="EMBL" id="CAA9493010.1"/>
    </source>
</evidence>
<reference evidence="2" key="1">
    <citation type="submission" date="2020-02" db="EMBL/GenBank/DDBJ databases">
        <authorList>
            <person name="Meier V. D."/>
        </authorList>
    </citation>
    <scope>NUCLEOTIDE SEQUENCE</scope>
    <source>
        <strain evidence="2">AVDCRST_MAG53</strain>
    </source>
</reference>
<dbReference type="EMBL" id="CADCVR010000048">
    <property type="protein sequence ID" value="CAA9493010.1"/>
    <property type="molecule type" value="Genomic_DNA"/>
</dbReference>
<accession>A0A6J4SIZ7</accession>